<dbReference type="KEGG" id="bcom:BAUCODRAFT_180153"/>
<dbReference type="HOGENOM" id="CLU_057358_0_0_1"/>
<sequence length="283" mass="31351">MQNDTETRLAGAKECDSNARSLPFTSLNDNAKATILLIHGAFGDRHGWDKVTPSLIDYHLLLPDLPGHGEAAHLAFSNPLSAKLLSELIHRHAKGRRANVIGFSLGLHVAVELATLYPEVVNEIFISGLKMMPVSLAKGIGPYALLANSYLEDITPQWLISWLMDQPPDVDVHNRPRHRKTVAHCRAILEVITTADKGGQWPGPWPARTCIICAGKSGILPTADHPHDAVKLRDIGRKRNAEDVAFTHPLMRHPWCEQDPKLFADAARSWFEHQPLPIGFVEL</sequence>
<dbReference type="Pfam" id="PF12697">
    <property type="entry name" value="Abhydrolase_6"/>
    <property type="match status" value="1"/>
</dbReference>
<proteinExistence type="predicted"/>
<dbReference type="InterPro" id="IPR029058">
    <property type="entry name" value="AB_hydrolase_fold"/>
</dbReference>
<dbReference type="PANTHER" id="PTHR43798">
    <property type="entry name" value="MONOACYLGLYCEROL LIPASE"/>
    <property type="match status" value="1"/>
</dbReference>
<gene>
    <name evidence="2" type="ORF">BAUCODRAFT_180153</name>
</gene>
<dbReference type="Proteomes" id="UP000011761">
    <property type="component" value="Unassembled WGS sequence"/>
</dbReference>
<dbReference type="GO" id="GO:0016020">
    <property type="term" value="C:membrane"/>
    <property type="evidence" value="ECO:0007669"/>
    <property type="project" value="TreeGrafter"/>
</dbReference>
<dbReference type="RefSeq" id="XP_007671876.1">
    <property type="nucleotide sequence ID" value="XM_007673686.1"/>
</dbReference>
<name>M2MUS5_BAUPA</name>
<dbReference type="OrthoDB" id="8119704at2759"/>
<keyword evidence="3" id="KW-1185">Reference proteome</keyword>
<evidence type="ECO:0000259" key="1">
    <source>
        <dbReference type="Pfam" id="PF12697"/>
    </source>
</evidence>
<protein>
    <recommendedName>
        <fullName evidence="1">AB hydrolase-1 domain-containing protein</fullName>
    </recommendedName>
</protein>
<dbReference type="SUPFAM" id="SSF53474">
    <property type="entry name" value="alpha/beta-Hydrolases"/>
    <property type="match status" value="1"/>
</dbReference>
<dbReference type="GeneID" id="19109488"/>
<dbReference type="EMBL" id="KB445550">
    <property type="protein sequence ID" value="EMD00692.1"/>
    <property type="molecule type" value="Genomic_DNA"/>
</dbReference>
<organism evidence="2 3">
    <name type="scientific">Baudoinia panamericana (strain UAMH 10762)</name>
    <name type="common">Angels' share fungus</name>
    <name type="synonym">Baudoinia compniacensis (strain UAMH 10762)</name>
    <dbReference type="NCBI Taxonomy" id="717646"/>
    <lineage>
        <taxon>Eukaryota</taxon>
        <taxon>Fungi</taxon>
        <taxon>Dikarya</taxon>
        <taxon>Ascomycota</taxon>
        <taxon>Pezizomycotina</taxon>
        <taxon>Dothideomycetes</taxon>
        <taxon>Dothideomycetidae</taxon>
        <taxon>Mycosphaerellales</taxon>
        <taxon>Teratosphaeriaceae</taxon>
        <taxon>Baudoinia</taxon>
    </lineage>
</organism>
<dbReference type="OMA" id="WAMDGAD"/>
<reference evidence="2 3" key="1">
    <citation type="journal article" date="2012" name="PLoS Pathog.">
        <title>Diverse lifestyles and strategies of plant pathogenesis encoded in the genomes of eighteen Dothideomycetes fungi.</title>
        <authorList>
            <person name="Ohm R.A."/>
            <person name="Feau N."/>
            <person name="Henrissat B."/>
            <person name="Schoch C.L."/>
            <person name="Horwitz B.A."/>
            <person name="Barry K.W."/>
            <person name="Condon B.J."/>
            <person name="Copeland A.C."/>
            <person name="Dhillon B."/>
            <person name="Glaser F."/>
            <person name="Hesse C.N."/>
            <person name="Kosti I."/>
            <person name="LaButti K."/>
            <person name="Lindquist E.A."/>
            <person name="Lucas S."/>
            <person name="Salamov A.A."/>
            <person name="Bradshaw R.E."/>
            <person name="Ciuffetti L."/>
            <person name="Hamelin R.C."/>
            <person name="Kema G.H.J."/>
            <person name="Lawrence C."/>
            <person name="Scott J.A."/>
            <person name="Spatafora J.W."/>
            <person name="Turgeon B.G."/>
            <person name="de Wit P.J.G.M."/>
            <person name="Zhong S."/>
            <person name="Goodwin S.B."/>
            <person name="Grigoriev I.V."/>
        </authorList>
    </citation>
    <scope>NUCLEOTIDE SEQUENCE [LARGE SCALE GENOMIC DNA]</scope>
    <source>
        <strain evidence="2 3">UAMH 10762</strain>
    </source>
</reference>
<dbReference type="Gene3D" id="3.40.50.1820">
    <property type="entry name" value="alpha/beta hydrolase"/>
    <property type="match status" value="1"/>
</dbReference>
<feature type="domain" description="AB hydrolase-1" evidence="1">
    <location>
        <begin position="35"/>
        <end position="266"/>
    </location>
</feature>
<evidence type="ECO:0000313" key="3">
    <source>
        <dbReference type="Proteomes" id="UP000011761"/>
    </source>
</evidence>
<dbReference type="PANTHER" id="PTHR43798:SF33">
    <property type="entry name" value="HYDROLASE, PUTATIVE (AFU_ORTHOLOGUE AFUA_2G14860)-RELATED"/>
    <property type="match status" value="1"/>
</dbReference>
<dbReference type="InterPro" id="IPR050266">
    <property type="entry name" value="AB_hydrolase_sf"/>
</dbReference>
<dbReference type="AlphaFoldDB" id="M2MUS5"/>
<dbReference type="InterPro" id="IPR000073">
    <property type="entry name" value="AB_hydrolase_1"/>
</dbReference>
<evidence type="ECO:0000313" key="2">
    <source>
        <dbReference type="EMBL" id="EMD00692.1"/>
    </source>
</evidence>
<dbReference type="eggNOG" id="ENOG502SR70">
    <property type="taxonomic scope" value="Eukaryota"/>
</dbReference>
<accession>M2MUS5</accession>